<keyword evidence="5" id="KW-0560">Oxidoreductase</keyword>
<dbReference type="GO" id="GO:0050660">
    <property type="term" value="F:flavin adenine dinucleotide binding"/>
    <property type="evidence" value="ECO:0007669"/>
    <property type="project" value="InterPro"/>
</dbReference>
<dbReference type="EMBL" id="JAEACQ010000265">
    <property type="protein sequence ID" value="MBL7631286.1"/>
    <property type="molecule type" value="Genomic_DNA"/>
</dbReference>
<keyword evidence="4" id="KW-0274">FAD</keyword>
<dbReference type="InterPro" id="IPR036250">
    <property type="entry name" value="AcylCo_DH-like_C"/>
</dbReference>
<dbReference type="Proteomes" id="UP000604475">
    <property type="component" value="Unassembled WGS sequence"/>
</dbReference>
<dbReference type="GO" id="GO:0003995">
    <property type="term" value="F:acyl-CoA dehydrogenase activity"/>
    <property type="evidence" value="ECO:0007669"/>
    <property type="project" value="TreeGrafter"/>
</dbReference>
<dbReference type="InterPro" id="IPR037069">
    <property type="entry name" value="AcylCoA_DH/ox_N_sf"/>
</dbReference>
<evidence type="ECO:0000256" key="3">
    <source>
        <dbReference type="ARBA" id="ARBA00022630"/>
    </source>
</evidence>
<dbReference type="Gene3D" id="1.20.140.10">
    <property type="entry name" value="Butyryl-CoA Dehydrogenase, subunit A, domain 3"/>
    <property type="match status" value="1"/>
</dbReference>
<evidence type="ECO:0000256" key="4">
    <source>
        <dbReference type="ARBA" id="ARBA00022827"/>
    </source>
</evidence>
<dbReference type="InterPro" id="IPR013786">
    <property type="entry name" value="AcylCoA_DH/ox_N"/>
</dbReference>
<comment type="cofactor">
    <cofactor evidence="1">
        <name>FAD</name>
        <dbReference type="ChEBI" id="CHEBI:57692"/>
    </cofactor>
</comment>
<proteinExistence type="inferred from homology"/>
<dbReference type="Pfam" id="PF02771">
    <property type="entry name" value="Acyl-CoA_dh_N"/>
    <property type="match status" value="1"/>
</dbReference>
<feature type="domain" description="Acyl-CoA dehydrogenase/oxidase N-terminal" evidence="7">
    <location>
        <begin position="35"/>
        <end position="110"/>
    </location>
</feature>
<dbReference type="InterPro" id="IPR009100">
    <property type="entry name" value="AcylCoA_DH/oxidase_NM_dom_sf"/>
</dbReference>
<organism evidence="8 9">
    <name type="scientific">Frankia nepalensis</name>
    <dbReference type="NCBI Taxonomy" id="1836974"/>
    <lineage>
        <taxon>Bacteria</taxon>
        <taxon>Bacillati</taxon>
        <taxon>Actinomycetota</taxon>
        <taxon>Actinomycetes</taxon>
        <taxon>Frankiales</taxon>
        <taxon>Frankiaceae</taxon>
        <taxon>Frankia</taxon>
    </lineage>
</organism>
<gene>
    <name evidence="8" type="ORF">I7412_29830</name>
</gene>
<keyword evidence="9" id="KW-1185">Reference proteome</keyword>
<accession>A0A937RST6</accession>
<dbReference type="Pfam" id="PF00441">
    <property type="entry name" value="Acyl-CoA_dh_1"/>
    <property type="match status" value="1"/>
</dbReference>
<dbReference type="AlphaFoldDB" id="A0A937RST6"/>
<evidence type="ECO:0000256" key="5">
    <source>
        <dbReference type="ARBA" id="ARBA00023002"/>
    </source>
</evidence>
<dbReference type="PANTHER" id="PTHR43884:SF20">
    <property type="entry name" value="ACYL-COA DEHYDROGENASE FADE28"/>
    <property type="match status" value="1"/>
</dbReference>
<dbReference type="SUPFAM" id="SSF56645">
    <property type="entry name" value="Acyl-CoA dehydrogenase NM domain-like"/>
    <property type="match status" value="1"/>
</dbReference>
<sequence>MTTTRADLLELAATLRRALGTDAGAQPTEPGQDWRAGWPALAQLGIAALCVTEECDGFGAEVAAALVVSRELGAALHPGPYAALTAASYALSRWLDEDHRAGPLAGLVDGTHVPTLAFLDADAVTEGDGPTVLVSGRARLVAGAADADSFVLLAADGDRMLFVPKAATCATIHAHSFDVTRSCADVAFSGAAARPLAAPPDGSARVELLHGLLLAGDALGGLERTLGRTVDYAGQRTAFGRPLGGFQAVQHRLVDHTVRLRGLSLLADEAANRLTDGAEGADRHALAATASVAESAVPMLHDLLQLTGAIGFTWEYGLHLYERRAHLDARLSRDPRRALRSLARLAGWADAGAVAVGAGPRLRDS</sequence>
<evidence type="ECO:0000313" key="9">
    <source>
        <dbReference type="Proteomes" id="UP000604475"/>
    </source>
</evidence>
<evidence type="ECO:0000313" key="8">
    <source>
        <dbReference type="EMBL" id="MBL7631286.1"/>
    </source>
</evidence>
<comment type="similarity">
    <text evidence="2">Belongs to the acyl-CoA dehydrogenase family.</text>
</comment>
<feature type="domain" description="Acyl-CoA dehydrogenase/oxidase C-terminal" evidence="6">
    <location>
        <begin position="213"/>
        <end position="327"/>
    </location>
</feature>
<dbReference type="PANTHER" id="PTHR43884">
    <property type="entry name" value="ACYL-COA DEHYDROGENASE"/>
    <property type="match status" value="1"/>
</dbReference>
<reference evidence="8" key="1">
    <citation type="submission" date="2020-12" db="EMBL/GenBank/DDBJ databases">
        <title>Genomic characterization of non-nitrogen-fixing Frankia strains.</title>
        <authorList>
            <person name="Carlos-Shanley C."/>
            <person name="Guerra T."/>
            <person name="Hahn D."/>
        </authorList>
    </citation>
    <scope>NUCLEOTIDE SEQUENCE</scope>
    <source>
        <strain evidence="8">CN6</strain>
    </source>
</reference>
<dbReference type="Gene3D" id="1.10.540.10">
    <property type="entry name" value="Acyl-CoA dehydrogenase/oxidase, N-terminal domain"/>
    <property type="match status" value="1"/>
</dbReference>
<evidence type="ECO:0000259" key="6">
    <source>
        <dbReference type="Pfam" id="PF00441"/>
    </source>
</evidence>
<name>A0A937RST6_9ACTN</name>
<dbReference type="InterPro" id="IPR009075">
    <property type="entry name" value="AcylCo_DH/oxidase_C"/>
</dbReference>
<evidence type="ECO:0000256" key="1">
    <source>
        <dbReference type="ARBA" id="ARBA00001974"/>
    </source>
</evidence>
<protein>
    <submittedName>
        <fullName evidence="8">Acyl-CoA dehydrogenase family protein</fullName>
    </submittedName>
</protein>
<evidence type="ECO:0000259" key="7">
    <source>
        <dbReference type="Pfam" id="PF02771"/>
    </source>
</evidence>
<comment type="caution">
    <text evidence="8">The sequence shown here is derived from an EMBL/GenBank/DDBJ whole genome shotgun (WGS) entry which is preliminary data.</text>
</comment>
<keyword evidence="3" id="KW-0285">Flavoprotein</keyword>
<dbReference type="SUPFAM" id="SSF47203">
    <property type="entry name" value="Acyl-CoA dehydrogenase C-terminal domain-like"/>
    <property type="match status" value="1"/>
</dbReference>
<evidence type="ECO:0000256" key="2">
    <source>
        <dbReference type="ARBA" id="ARBA00009347"/>
    </source>
</evidence>
<dbReference type="RefSeq" id="WP_203004631.1">
    <property type="nucleotide sequence ID" value="NZ_JADWYU010000211.1"/>
</dbReference>